<evidence type="ECO:0000259" key="3">
    <source>
        <dbReference type="Pfam" id="PF24883"/>
    </source>
</evidence>
<keyword evidence="1" id="KW-0677">Repeat</keyword>
<name>A0A9P7E6M2_9AGAM</name>
<evidence type="ECO:0000313" key="4">
    <source>
        <dbReference type="EMBL" id="KAG1812210.1"/>
    </source>
</evidence>
<evidence type="ECO:0000259" key="2">
    <source>
        <dbReference type="Pfam" id="PF22939"/>
    </source>
</evidence>
<reference evidence="4" key="1">
    <citation type="journal article" date="2020" name="New Phytol.">
        <title>Comparative genomics reveals dynamic genome evolution in host specialist ectomycorrhizal fungi.</title>
        <authorList>
            <person name="Lofgren L.A."/>
            <person name="Nguyen N.H."/>
            <person name="Vilgalys R."/>
            <person name="Ruytinx J."/>
            <person name="Liao H.L."/>
            <person name="Branco S."/>
            <person name="Kuo A."/>
            <person name="LaButti K."/>
            <person name="Lipzen A."/>
            <person name="Andreopoulos W."/>
            <person name="Pangilinan J."/>
            <person name="Riley R."/>
            <person name="Hundley H."/>
            <person name="Na H."/>
            <person name="Barry K."/>
            <person name="Grigoriev I.V."/>
            <person name="Stajich J.E."/>
            <person name="Kennedy P.G."/>
        </authorList>
    </citation>
    <scope>NUCLEOTIDE SEQUENCE</scope>
    <source>
        <strain evidence="4">MN1</strain>
    </source>
</reference>
<dbReference type="InterPro" id="IPR036770">
    <property type="entry name" value="Ankyrin_rpt-contain_sf"/>
</dbReference>
<dbReference type="OrthoDB" id="3036502at2759"/>
<dbReference type="InterPro" id="IPR054471">
    <property type="entry name" value="GPIID_WHD"/>
</dbReference>
<evidence type="ECO:0000313" key="5">
    <source>
        <dbReference type="Proteomes" id="UP000807769"/>
    </source>
</evidence>
<sequence>MCIDEERRKFLKWMNPGSCIEKHNASSRQRNPKIGHWIFDAKEYKDWNNSDYAFLWLNGQPGHGKTILASSIINKIRDSGKKEPQTLSYFYCNFQDDRTTNAAAVFRSLIVQLLQQSERDWITQIDKQQESKPKGGLVSLRKLWQQNYDAKPHPTDLELLRKLLVEASALVYRPVLVIDALDECKDYPDLIRHLEKLPEDARLRLFVTSRSMPDVQDAFHDLFKLSLKDNAGQMEDMRMHIKGQLENQKHLSQLSDALKKTILKKLLEKAEGMFRWVQCQLDEIVAYNKLVDIEATLDNVPAGLYETYDRIIQAIKQRGPRDDQIAHSCLLWLAGVFTPLTLDQLKEAMMIEVGQSELNPDLGVMNPMDILAACGSLVDYNEKTRVVTLFHNSVKEYLITRPNSIFKSISDMHTRICKLLITYVLYDFVFVDEICAKAIRRRSQSSPRDGVSEDHPLLSYAIQGWKHLSHVSDEDPGVMTALSRLNSKFLRNNEKHPVLAPGEFEYKPRGLDVAVTSPSLLFILLEHGKPWMVEPFVEQCPHLLHMNIAPDWGSPLIFVIAKNPDCLSILLKFGVDLKKSSSFKPGLYGQYTCSSSHTPISWAAVTGSEVAVDFLLSRTEVKLPDDIMYMAVKVDKPSHESIRKFRERGANVDFKVNGSTPIHHFLSTHGSSNDESQLLPVVKALVEPSCNLSLQDRTARTVLHIALDARLEKIVAYLLQQNAGLSATAALDPDMWRWATNKTWFPNLVRAAALAADQLHTRIMGNVVHETTESKRIKFSVAATADRNNADPVCAIVISAIFNSELSTPTFHIVISHFKRSKTSRKMIPPDSSSDLHGREGSVCLVACSTTIREIKLPGCYSS</sequence>
<feature type="domain" description="GPI inositol-deacylase winged helix" evidence="2">
    <location>
        <begin position="321"/>
        <end position="400"/>
    </location>
</feature>
<comment type="caution">
    <text evidence="4">The sequence shown here is derived from an EMBL/GenBank/DDBJ whole genome shotgun (WGS) entry which is preliminary data.</text>
</comment>
<dbReference type="Gene3D" id="3.40.50.300">
    <property type="entry name" value="P-loop containing nucleotide triphosphate hydrolases"/>
    <property type="match status" value="1"/>
</dbReference>
<accession>A0A9P7E6M2</accession>
<dbReference type="AlphaFoldDB" id="A0A9P7E6M2"/>
<proteinExistence type="predicted"/>
<evidence type="ECO:0000256" key="1">
    <source>
        <dbReference type="ARBA" id="ARBA00022737"/>
    </source>
</evidence>
<dbReference type="PANTHER" id="PTHR10039">
    <property type="entry name" value="AMELOGENIN"/>
    <property type="match status" value="1"/>
</dbReference>
<dbReference type="InterPro" id="IPR027417">
    <property type="entry name" value="P-loop_NTPase"/>
</dbReference>
<dbReference type="EMBL" id="JABBWG010000027">
    <property type="protein sequence ID" value="KAG1812210.1"/>
    <property type="molecule type" value="Genomic_DNA"/>
</dbReference>
<dbReference type="Pfam" id="PF24883">
    <property type="entry name" value="NPHP3_N"/>
    <property type="match status" value="1"/>
</dbReference>
<keyword evidence="5" id="KW-1185">Reference proteome</keyword>
<dbReference type="Proteomes" id="UP000807769">
    <property type="component" value="Unassembled WGS sequence"/>
</dbReference>
<dbReference type="InterPro" id="IPR056884">
    <property type="entry name" value="NPHP3-like_N"/>
</dbReference>
<evidence type="ECO:0008006" key="6">
    <source>
        <dbReference type="Google" id="ProtNLM"/>
    </source>
</evidence>
<dbReference type="PANTHER" id="PTHR10039:SF16">
    <property type="entry name" value="GPI INOSITOL-DEACYLASE"/>
    <property type="match status" value="1"/>
</dbReference>
<dbReference type="RefSeq" id="XP_041190492.1">
    <property type="nucleotide sequence ID" value="XM_041343305.1"/>
</dbReference>
<dbReference type="SMART" id="SM00248">
    <property type="entry name" value="ANK"/>
    <property type="match status" value="4"/>
</dbReference>
<dbReference type="Pfam" id="PF22939">
    <property type="entry name" value="WHD_GPIID"/>
    <property type="match status" value="1"/>
</dbReference>
<organism evidence="4 5">
    <name type="scientific">Suillus subaureus</name>
    <dbReference type="NCBI Taxonomy" id="48587"/>
    <lineage>
        <taxon>Eukaryota</taxon>
        <taxon>Fungi</taxon>
        <taxon>Dikarya</taxon>
        <taxon>Basidiomycota</taxon>
        <taxon>Agaricomycotina</taxon>
        <taxon>Agaricomycetes</taxon>
        <taxon>Agaricomycetidae</taxon>
        <taxon>Boletales</taxon>
        <taxon>Suillineae</taxon>
        <taxon>Suillaceae</taxon>
        <taxon>Suillus</taxon>
    </lineage>
</organism>
<dbReference type="SUPFAM" id="SSF48403">
    <property type="entry name" value="Ankyrin repeat"/>
    <property type="match status" value="1"/>
</dbReference>
<dbReference type="GeneID" id="64637321"/>
<feature type="domain" description="Nephrocystin 3-like N-terminal" evidence="3">
    <location>
        <begin position="35"/>
        <end position="210"/>
    </location>
</feature>
<dbReference type="InterPro" id="IPR002110">
    <property type="entry name" value="Ankyrin_rpt"/>
</dbReference>
<dbReference type="Gene3D" id="1.25.40.20">
    <property type="entry name" value="Ankyrin repeat-containing domain"/>
    <property type="match status" value="1"/>
</dbReference>
<gene>
    <name evidence="4" type="ORF">BJ212DRAFT_478663</name>
</gene>
<dbReference type="SUPFAM" id="SSF52540">
    <property type="entry name" value="P-loop containing nucleoside triphosphate hydrolases"/>
    <property type="match status" value="1"/>
</dbReference>
<protein>
    <recommendedName>
        <fullName evidence="6">NACHT domain-containing protein</fullName>
    </recommendedName>
</protein>